<gene>
    <name evidence="1" type="ORF">ACFSW5_02530</name>
</gene>
<dbReference type="Proteomes" id="UP001597493">
    <property type="component" value="Unassembled WGS sequence"/>
</dbReference>
<keyword evidence="2" id="KW-1185">Reference proteome</keyword>
<protein>
    <submittedName>
        <fullName evidence="1">Sporulation protein YtxC</fullName>
    </submittedName>
</protein>
<dbReference type="EMBL" id="JBHUMY010000001">
    <property type="protein sequence ID" value="MFD2659137.1"/>
    <property type="molecule type" value="Genomic_DNA"/>
</dbReference>
<name>A0ABW5QS03_9BACL</name>
<evidence type="ECO:0000313" key="2">
    <source>
        <dbReference type="Proteomes" id="UP001597493"/>
    </source>
</evidence>
<organism evidence="1 2">
    <name type="scientific">Paenibacillus thailandensis</name>
    <dbReference type="NCBI Taxonomy" id="393250"/>
    <lineage>
        <taxon>Bacteria</taxon>
        <taxon>Bacillati</taxon>
        <taxon>Bacillota</taxon>
        <taxon>Bacilli</taxon>
        <taxon>Bacillales</taxon>
        <taxon>Paenibacillaceae</taxon>
        <taxon>Paenibacillus</taxon>
    </lineage>
</organism>
<evidence type="ECO:0000313" key="1">
    <source>
        <dbReference type="EMBL" id="MFD2659137.1"/>
    </source>
</evidence>
<proteinExistence type="predicted"/>
<comment type="caution">
    <text evidence="1">The sequence shown here is derived from an EMBL/GenBank/DDBJ whole genome shotgun (WGS) entry which is preliminary data.</text>
</comment>
<dbReference type="Pfam" id="PF08812">
    <property type="entry name" value="YtxC"/>
    <property type="match status" value="1"/>
</dbReference>
<dbReference type="RefSeq" id="WP_379269406.1">
    <property type="nucleotide sequence ID" value="NZ_JBHUGT010000031.1"/>
</dbReference>
<sequence>MELFAVMPGSGFEGDLGELHNLLVQRAAEDLHTIREAGGTRIIRFELSPDKRRIDCRAVLPEFKLLEHGAAVYRTAAQALAEYFVTYLESAVLNRLIQRKYRNWDNEAAVLAKYCQDLLYGTETDGLGVKFRDADAKRRKAKVADEIELYLREHTLVNLTGLIDFRLQAYRSELNEIVEYAMDEYVLDKQYQEFISLLKYFVCLQETKVPEIHLVHKGGHEFEMYNERFQRFEAKPHTDRVVAEMLETEINIEDMVISSLISVSPKMITIHTRQPEAQVIRTIESIFDRRVQLCVKCASCAKRLDEMDNAQS</sequence>
<dbReference type="InterPro" id="IPR014199">
    <property type="entry name" value="Spore_YtxC"/>
</dbReference>
<reference evidence="2" key="1">
    <citation type="journal article" date="2019" name="Int. J. Syst. Evol. Microbiol.">
        <title>The Global Catalogue of Microorganisms (GCM) 10K type strain sequencing project: providing services to taxonomists for standard genome sequencing and annotation.</title>
        <authorList>
            <consortium name="The Broad Institute Genomics Platform"/>
            <consortium name="The Broad Institute Genome Sequencing Center for Infectious Disease"/>
            <person name="Wu L."/>
            <person name="Ma J."/>
        </authorList>
    </citation>
    <scope>NUCLEOTIDE SEQUENCE [LARGE SCALE GENOMIC DNA]</scope>
    <source>
        <strain evidence="2">TISTR 1827</strain>
    </source>
</reference>
<accession>A0ABW5QS03</accession>